<dbReference type="InterPro" id="IPR015943">
    <property type="entry name" value="WD40/YVTN_repeat-like_dom_sf"/>
</dbReference>
<keyword evidence="2" id="KW-0677">Repeat</keyword>
<feature type="repeat" description="WD" evidence="3">
    <location>
        <begin position="129"/>
        <end position="170"/>
    </location>
</feature>
<evidence type="ECO:0000256" key="2">
    <source>
        <dbReference type="ARBA" id="ARBA00022737"/>
    </source>
</evidence>
<evidence type="ECO:0000256" key="4">
    <source>
        <dbReference type="SAM" id="MobiDB-lite"/>
    </source>
</evidence>
<feature type="repeat" description="WD" evidence="3">
    <location>
        <begin position="343"/>
        <end position="384"/>
    </location>
</feature>
<dbReference type="InterPro" id="IPR020472">
    <property type="entry name" value="WD40_PAC1"/>
</dbReference>
<dbReference type="OrthoDB" id="10264376at2759"/>
<name>A0A162IT69_9EURO</name>
<evidence type="ECO:0000256" key="1">
    <source>
        <dbReference type="ARBA" id="ARBA00022574"/>
    </source>
</evidence>
<evidence type="ECO:0000313" key="6">
    <source>
        <dbReference type="Proteomes" id="UP000242877"/>
    </source>
</evidence>
<gene>
    <name evidence="5" type="ORF">AAP_00313</name>
</gene>
<sequence>MENGYMHSMIVAEEVGLFDIYLDETETETIQGQKMDGFDEEAFKKFFPSGFGKQDRGPDVATQIDRTKRTVVRKEDDEVSTAQIASKAEDDRSRKQASSPASDSGSDSDEDSDDDDDEDEFPTSHDLTFKTHEKAVTTVTVDHAGARMITGSADCTIKLHDFSSMTPSTLRAFKSVEPSARKQATASEVHPVRTVEFNPISPSQVLVLSATTQGKILDRDGDTLTAFVKGDMYLRDMRHTKGHISEITSGRWSPTDYNLCVTAATDSTVRIWDVNHGRSQKDVIVHKSRAPGSAGRSRMTAVAWGSAAQGGSEVIVAAALDGTLSMWSTKGQFTRPSAEVPLAHDRDTWVSDIDVSPDGRLIVTRASDSTVKLWDTRKLKQPVNTATFATGLKHASDYKIRFSPNGANVLTGSETGDLHILNPATLRPELTTPVTPGSPLITAMWHEKLNQIITGSSNGETHLLYNPEKSINGAVLIMSKAPKRRHIDDNPALTTDLSQGIPLDAGSQSLAARHRPGVGLTASGRSRDPRRPHLPAQTPFSKFQPDERHIKESIPLSSMRDEDPREALLKYADAAEKDPVFTKIWSKTQPKPVFAELSDEEDEGSQGPERKKLKK</sequence>
<feature type="region of interest" description="Disordered" evidence="4">
    <location>
        <begin position="47"/>
        <end position="129"/>
    </location>
</feature>
<dbReference type="GO" id="GO:0035861">
    <property type="term" value="C:site of double-strand break"/>
    <property type="evidence" value="ECO:0007669"/>
    <property type="project" value="TreeGrafter"/>
</dbReference>
<reference evidence="5 6" key="1">
    <citation type="journal article" date="2016" name="Genome Biol. Evol.">
        <title>Divergent and convergent evolution of fungal pathogenicity.</title>
        <authorList>
            <person name="Shang Y."/>
            <person name="Xiao G."/>
            <person name="Zheng P."/>
            <person name="Cen K."/>
            <person name="Zhan S."/>
            <person name="Wang C."/>
        </authorList>
    </citation>
    <scope>NUCLEOTIDE SEQUENCE [LARGE SCALE GENOMIC DNA]</scope>
    <source>
        <strain evidence="5 6">ARSEF 7405</strain>
    </source>
</reference>
<dbReference type="EMBL" id="AZGZ01000001">
    <property type="protein sequence ID" value="KZZ98052.1"/>
    <property type="molecule type" value="Genomic_DNA"/>
</dbReference>
<dbReference type="Proteomes" id="UP000242877">
    <property type="component" value="Unassembled WGS sequence"/>
</dbReference>
<feature type="repeat" description="WD" evidence="3">
    <location>
        <begin position="240"/>
        <end position="282"/>
    </location>
</feature>
<dbReference type="VEuPathDB" id="FungiDB:AAP_00313"/>
<dbReference type="PANTHER" id="PTHR16017">
    <property type="entry name" value="GASTRULATION DEFECTIVE PROTEIN 1-RELATED"/>
    <property type="match status" value="1"/>
</dbReference>
<dbReference type="InterPro" id="IPR019775">
    <property type="entry name" value="WD40_repeat_CS"/>
</dbReference>
<dbReference type="InterPro" id="IPR036322">
    <property type="entry name" value="WD40_repeat_dom_sf"/>
</dbReference>
<comment type="caution">
    <text evidence="5">The sequence shown here is derived from an EMBL/GenBank/DDBJ whole genome shotgun (WGS) entry which is preliminary data.</text>
</comment>
<organism evidence="5 6">
    <name type="scientific">Ascosphaera apis ARSEF 7405</name>
    <dbReference type="NCBI Taxonomy" id="392613"/>
    <lineage>
        <taxon>Eukaryota</taxon>
        <taxon>Fungi</taxon>
        <taxon>Dikarya</taxon>
        <taxon>Ascomycota</taxon>
        <taxon>Pezizomycotina</taxon>
        <taxon>Eurotiomycetes</taxon>
        <taxon>Eurotiomycetidae</taxon>
        <taxon>Onygenales</taxon>
        <taxon>Ascosphaeraceae</taxon>
        <taxon>Ascosphaera</taxon>
    </lineage>
</organism>
<dbReference type="AlphaFoldDB" id="A0A162IT69"/>
<dbReference type="Pfam" id="PF00400">
    <property type="entry name" value="WD40"/>
    <property type="match status" value="3"/>
</dbReference>
<accession>A0A162IT69</accession>
<protein>
    <submittedName>
        <fullName evidence="5">WD domain-containing protein</fullName>
    </submittedName>
</protein>
<feature type="region of interest" description="Disordered" evidence="4">
    <location>
        <begin position="508"/>
        <end position="562"/>
    </location>
</feature>
<feature type="compositionally biased region" description="Basic and acidic residues" evidence="4">
    <location>
        <begin position="65"/>
        <end position="76"/>
    </location>
</feature>
<feature type="region of interest" description="Disordered" evidence="4">
    <location>
        <begin position="583"/>
        <end position="615"/>
    </location>
</feature>
<dbReference type="PROSITE" id="PS00678">
    <property type="entry name" value="WD_REPEATS_1"/>
    <property type="match status" value="1"/>
</dbReference>
<proteinExistence type="predicted"/>
<evidence type="ECO:0000256" key="3">
    <source>
        <dbReference type="PROSITE-ProRule" id="PRU00221"/>
    </source>
</evidence>
<dbReference type="InterPro" id="IPR001680">
    <property type="entry name" value="WD40_rpt"/>
</dbReference>
<feature type="compositionally biased region" description="Acidic residues" evidence="4">
    <location>
        <begin position="106"/>
        <end position="121"/>
    </location>
</feature>
<keyword evidence="1 3" id="KW-0853">WD repeat</keyword>
<evidence type="ECO:0000313" key="5">
    <source>
        <dbReference type="EMBL" id="KZZ98052.1"/>
    </source>
</evidence>
<dbReference type="PROSITE" id="PS50294">
    <property type="entry name" value="WD_REPEATS_REGION"/>
    <property type="match status" value="2"/>
</dbReference>
<dbReference type="InterPro" id="IPR051858">
    <property type="entry name" value="WD_repeat_GAD-1"/>
</dbReference>
<dbReference type="Gene3D" id="2.130.10.10">
    <property type="entry name" value="YVTN repeat-like/Quinoprotein amine dehydrogenase"/>
    <property type="match status" value="2"/>
</dbReference>
<keyword evidence="6" id="KW-1185">Reference proteome</keyword>
<dbReference type="SMART" id="SM00320">
    <property type="entry name" value="WD40"/>
    <property type="match status" value="5"/>
</dbReference>
<dbReference type="PRINTS" id="PR00320">
    <property type="entry name" value="GPROTEINBRPT"/>
</dbReference>
<dbReference type="SUPFAM" id="SSF50978">
    <property type="entry name" value="WD40 repeat-like"/>
    <property type="match status" value="1"/>
</dbReference>
<dbReference type="PROSITE" id="PS50082">
    <property type="entry name" value="WD_REPEATS_2"/>
    <property type="match status" value="3"/>
</dbReference>
<dbReference type="GO" id="GO:0005634">
    <property type="term" value="C:nucleus"/>
    <property type="evidence" value="ECO:0007669"/>
    <property type="project" value="TreeGrafter"/>
</dbReference>
<dbReference type="PANTHER" id="PTHR16017:SF0">
    <property type="entry name" value="WD REPEAT-CONTAINING PROTEIN 70"/>
    <property type="match status" value="1"/>
</dbReference>